<proteinExistence type="predicted"/>
<dbReference type="NCBIfam" id="TIGR03129">
    <property type="entry name" value="one_C_dehyd_B"/>
    <property type="match status" value="1"/>
</dbReference>
<sequence length="424" mass="46080">MTDNTEAHIFEDVVSPFCGIASDDLVIEVKGNTVTVKENGDAVTKPGFETPITDLSPRIKGQDVSFEQAINHIASLLKSSKQPLIGGMATDLNGARAAMAVADATRATVDSFYSDNAFKNILVLQDTGYMTTTLTEVRNRVDLLIVVGSDIEKGFPRFYERMIWPQESMFGQDIESREVIYLGKTPSGDASTSPSGKKASVLPCDTDDLPEVISVLRALVKGKSVQAETVGGIAVSELSKLAEKINAAKYSVLTWSGSEMSMEHAEASIQNLCEMIKEVNETTRCNGLMLGGKDGDTTVNAVSSWQAGYPMRTSFSRNMPDYDPYMNRGQRMLDEGEVDCLVWISSFNTQLTPPKTETPTVVLGRSGMTFEQEPEVFIPVGVPGIDHVGRTFRCDSSVSLPLKKLRDSGLPSTYDVLTAVEKAL</sequence>
<dbReference type="RefSeq" id="WP_091711958.1">
    <property type="nucleotide sequence ID" value="NZ_FOSH01000004.1"/>
</dbReference>
<dbReference type="GO" id="GO:0018493">
    <property type="term" value="F:formylmethanofuran dehydrogenase activity"/>
    <property type="evidence" value="ECO:0007669"/>
    <property type="project" value="InterPro"/>
</dbReference>
<reference evidence="2" key="1">
    <citation type="submission" date="2016-10" db="EMBL/GenBank/DDBJ databases">
        <authorList>
            <person name="Varghese N."/>
            <person name="Submissions S."/>
        </authorList>
    </citation>
    <scope>NUCLEOTIDE SEQUENCE [LARGE SCALE GENOMIC DNA]</scope>
    <source>
        <strain evidence="2">DSM 11578</strain>
    </source>
</reference>
<keyword evidence="2" id="KW-1185">Reference proteome</keyword>
<gene>
    <name evidence="1" type="ORF">SAMN04488079_104110</name>
</gene>
<dbReference type="Gene3D" id="3.40.50.1220">
    <property type="entry name" value="TPP-binding domain"/>
    <property type="match status" value="1"/>
</dbReference>
<dbReference type="AlphaFoldDB" id="A0A1I3WA55"/>
<dbReference type="Proteomes" id="UP000198924">
    <property type="component" value="Unassembled WGS sequence"/>
</dbReference>
<organism evidence="1 2">
    <name type="scientific">Methylophaga sulfidovorans</name>
    <dbReference type="NCBI Taxonomy" id="45496"/>
    <lineage>
        <taxon>Bacteria</taxon>
        <taxon>Pseudomonadati</taxon>
        <taxon>Pseudomonadota</taxon>
        <taxon>Gammaproteobacteria</taxon>
        <taxon>Thiotrichales</taxon>
        <taxon>Piscirickettsiaceae</taxon>
        <taxon>Methylophaga</taxon>
    </lineage>
</organism>
<accession>A0A1I3WA55</accession>
<name>A0A1I3WA55_9GAMM</name>
<dbReference type="STRING" id="45496.SAMN04488079_104110"/>
<protein>
    <submittedName>
        <fullName evidence="1">Formylmethanofuran dehydrogenase, subunit B</fullName>
    </submittedName>
</protein>
<dbReference type="GO" id="GO:0015948">
    <property type="term" value="P:methanogenesis"/>
    <property type="evidence" value="ECO:0007669"/>
    <property type="project" value="InterPro"/>
</dbReference>
<evidence type="ECO:0000313" key="1">
    <source>
        <dbReference type="EMBL" id="SFK04448.1"/>
    </source>
</evidence>
<dbReference type="OrthoDB" id="240576at2"/>
<dbReference type="InterPro" id="IPR016457">
    <property type="entry name" value="Formylmethanofuran_DH_bsu"/>
</dbReference>
<dbReference type="EMBL" id="FOSH01000004">
    <property type="protein sequence ID" value="SFK04448.1"/>
    <property type="molecule type" value="Genomic_DNA"/>
</dbReference>
<dbReference type="PIRSF" id="PIRSF005646">
    <property type="entry name" value="FwdB"/>
    <property type="match status" value="1"/>
</dbReference>
<evidence type="ECO:0000313" key="2">
    <source>
        <dbReference type="Proteomes" id="UP000198924"/>
    </source>
</evidence>